<dbReference type="Proteomes" id="UP001165064">
    <property type="component" value="Unassembled WGS sequence"/>
</dbReference>
<proteinExistence type="predicted"/>
<accession>A0ACB5TYX1</accession>
<evidence type="ECO:0000313" key="2">
    <source>
        <dbReference type="Proteomes" id="UP001165064"/>
    </source>
</evidence>
<organism evidence="1 2">
    <name type="scientific">Ambrosiozyma monospora</name>
    <name type="common">Yeast</name>
    <name type="synonym">Endomycopsis monosporus</name>
    <dbReference type="NCBI Taxonomy" id="43982"/>
    <lineage>
        <taxon>Eukaryota</taxon>
        <taxon>Fungi</taxon>
        <taxon>Dikarya</taxon>
        <taxon>Ascomycota</taxon>
        <taxon>Saccharomycotina</taxon>
        <taxon>Pichiomycetes</taxon>
        <taxon>Pichiales</taxon>
        <taxon>Pichiaceae</taxon>
        <taxon>Ambrosiozyma</taxon>
    </lineage>
</organism>
<sequence length="219" mass="24868">MKKGKSSRRGTSAGLNLLKLNVDEIFQRSIEDQDDVQEYNEYPATLNHNLEVFVNTGISYVKKFTRFLTAVVLGCLHSTISFLFDYPNETIRKIQGILFGVTSGILSAHSLLLAKSSIEILILTFVNHEWKKLNNVTTYCIVITFFTLCLSQLYLLNQGLKYISTSVLYPLVFCVYNITNIFNVTGPMKDNNLGQAPQLKLLSCQKIKDLCFMVPRLQH</sequence>
<protein>
    <submittedName>
        <fullName evidence="1">Unnamed protein product</fullName>
    </submittedName>
</protein>
<comment type="caution">
    <text evidence="1">The sequence shown here is derived from an EMBL/GenBank/DDBJ whole genome shotgun (WGS) entry which is preliminary data.</text>
</comment>
<reference evidence="1" key="1">
    <citation type="submission" date="2023-04" db="EMBL/GenBank/DDBJ databases">
        <title>Ambrosiozyma monospora NBRC 10751.</title>
        <authorList>
            <person name="Ichikawa N."/>
            <person name="Sato H."/>
            <person name="Tonouchi N."/>
        </authorList>
    </citation>
    <scope>NUCLEOTIDE SEQUENCE</scope>
    <source>
        <strain evidence="1">NBRC 10751</strain>
    </source>
</reference>
<keyword evidence="2" id="KW-1185">Reference proteome</keyword>
<evidence type="ECO:0000313" key="1">
    <source>
        <dbReference type="EMBL" id="GME98076.1"/>
    </source>
</evidence>
<dbReference type="EMBL" id="BSXS01010368">
    <property type="protein sequence ID" value="GME98076.1"/>
    <property type="molecule type" value="Genomic_DNA"/>
</dbReference>
<name>A0ACB5TYX1_AMBMO</name>
<gene>
    <name evidence="1" type="ORF">Amon02_001039800</name>
</gene>